<name>A0ABV2TK67_9RHOO</name>
<organism evidence="3 4">
    <name type="scientific">Uliginosibacterium flavum</name>
    <dbReference type="NCBI Taxonomy" id="1396831"/>
    <lineage>
        <taxon>Bacteria</taxon>
        <taxon>Pseudomonadati</taxon>
        <taxon>Pseudomonadota</taxon>
        <taxon>Betaproteobacteria</taxon>
        <taxon>Rhodocyclales</taxon>
        <taxon>Zoogloeaceae</taxon>
        <taxon>Uliginosibacterium</taxon>
    </lineage>
</organism>
<accession>A0ABV2TK67</accession>
<comment type="caution">
    <text evidence="3">The sequence shown here is derived from an EMBL/GenBank/DDBJ whole genome shotgun (WGS) entry which is preliminary data.</text>
</comment>
<keyword evidence="1" id="KW-0472">Membrane</keyword>
<evidence type="ECO:0000313" key="4">
    <source>
        <dbReference type="Proteomes" id="UP001549691"/>
    </source>
</evidence>
<feature type="transmembrane region" description="Helical" evidence="1">
    <location>
        <begin position="112"/>
        <end position="143"/>
    </location>
</feature>
<protein>
    <submittedName>
        <fullName evidence="3">DUF3488 and transglutaminase-like domain-containing protein</fullName>
    </submittedName>
</protein>
<keyword evidence="1" id="KW-0812">Transmembrane</keyword>
<dbReference type="SMART" id="SM00460">
    <property type="entry name" value="TGc"/>
    <property type="match status" value="1"/>
</dbReference>
<dbReference type="InterPro" id="IPR021878">
    <property type="entry name" value="TgpA_N"/>
</dbReference>
<dbReference type="InterPro" id="IPR038765">
    <property type="entry name" value="Papain-like_cys_pep_sf"/>
</dbReference>
<feature type="transmembrane region" description="Helical" evidence="1">
    <location>
        <begin position="163"/>
        <end position="181"/>
    </location>
</feature>
<dbReference type="InterPro" id="IPR052901">
    <property type="entry name" value="Bact_TGase-like"/>
</dbReference>
<proteinExistence type="predicted"/>
<sequence length="651" mass="71770">MPANPSPPLSRQASYFLLATAALGLAPFLPYLPWSMGLLAGLLLLWRGVLSYRESAPPSRFALLLVAALGAILTLREYHILFGKQPGLTLLAMLLPLKLLEARTRRDGRMALLLCCFMLSGQFLNAQGMGVAAFVLLCATAIVASSAKLEQPALALRPALQTALRLLGGAVPLMLLLFVLFPRINGPLWGMPLDATAGSTGLSDRMQPGSISELIQSGEIAFRVEFDGTPPAPAQRYWRGPVLTDFDGREWKVRDSTMRREPNYTEEGPAYRYSMTLEAHNRGWLLALDYPGAGVDNALYGDDLTLLSRRAVRSRIRYSLSSYPATPVGLDERQYVLGAALRLPAASNPRTTALGAALQASHGDPAARIDAAIAFMRSARLAYTLNPPLLGQHGADEFLFDSKRGFCEHFAGSFVVLMRAAGVPARVVTGYQGGDLNPIDGTLIVRQSDAHAWAEVWLAGRGWLRVDPTAASAPRRIDDGIASALPQGEEMPLMLRENAEWLRNLRYRFEALNNGWNQWVLGYNAQRQIELMRSLGLPDADWRQLAGLLGAFAGAWLLWLMIRLWPRHARRDALDRCWQQACRKLTRRGLRRQLWEAPTSFAQRAAQALPQHAEEISAIAERYAALRYGPLTANHQQELAALKAAVQQFKP</sequence>
<dbReference type="SUPFAM" id="SSF54001">
    <property type="entry name" value="Cysteine proteinases"/>
    <property type="match status" value="1"/>
</dbReference>
<dbReference type="Gene3D" id="3.10.620.30">
    <property type="match status" value="1"/>
</dbReference>
<dbReference type="Pfam" id="PF01841">
    <property type="entry name" value="Transglut_core"/>
    <property type="match status" value="1"/>
</dbReference>
<feature type="domain" description="Transglutaminase-like" evidence="2">
    <location>
        <begin position="399"/>
        <end position="470"/>
    </location>
</feature>
<dbReference type="Pfam" id="PF13559">
    <property type="entry name" value="DUF4129"/>
    <property type="match status" value="1"/>
</dbReference>
<evidence type="ECO:0000259" key="2">
    <source>
        <dbReference type="SMART" id="SM00460"/>
    </source>
</evidence>
<dbReference type="PANTHER" id="PTHR42736:SF1">
    <property type="entry name" value="PROTEIN-GLUTAMINE GAMMA-GLUTAMYLTRANSFERASE"/>
    <property type="match status" value="1"/>
</dbReference>
<dbReference type="Pfam" id="PF11992">
    <property type="entry name" value="TgpA_N"/>
    <property type="match status" value="1"/>
</dbReference>
<feature type="transmembrane region" description="Helical" evidence="1">
    <location>
        <begin position="15"/>
        <end position="46"/>
    </location>
</feature>
<dbReference type="InterPro" id="IPR002931">
    <property type="entry name" value="Transglutaminase-like"/>
</dbReference>
<reference evidence="3 4" key="1">
    <citation type="submission" date="2024-07" db="EMBL/GenBank/DDBJ databases">
        <title>Uliginosibacterium flavum JJ3220;KACC:17644.</title>
        <authorList>
            <person name="Kim M.K."/>
        </authorList>
    </citation>
    <scope>NUCLEOTIDE SEQUENCE [LARGE SCALE GENOMIC DNA]</scope>
    <source>
        <strain evidence="3 4">KACC:17644</strain>
    </source>
</reference>
<dbReference type="PANTHER" id="PTHR42736">
    <property type="entry name" value="PROTEIN-GLUTAMINE GAMMA-GLUTAMYLTRANSFERASE"/>
    <property type="match status" value="1"/>
</dbReference>
<gene>
    <name evidence="3" type="ORF">ABXR19_08915</name>
</gene>
<keyword evidence="4" id="KW-1185">Reference proteome</keyword>
<dbReference type="Proteomes" id="UP001549691">
    <property type="component" value="Unassembled WGS sequence"/>
</dbReference>
<feature type="transmembrane region" description="Helical" evidence="1">
    <location>
        <begin position="58"/>
        <end position="75"/>
    </location>
</feature>
<dbReference type="InterPro" id="IPR025403">
    <property type="entry name" value="TgpA-like_C"/>
</dbReference>
<feature type="transmembrane region" description="Helical" evidence="1">
    <location>
        <begin position="545"/>
        <end position="565"/>
    </location>
</feature>
<evidence type="ECO:0000313" key="3">
    <source>
        <dbReference type="EMBL" id="MET7014311.1"/>
    </source>
</evidence>
<evidence type="ECO:0000256" key="1">
    <source>
        <dbReference type="SAM" id="Phobius"/>
    </source>
</evidence>
<keyword evidence="1" id="KW-1133">Transmembrane helix</keyword>
<dbReference type="EMBL" id="JBEWZI010000008">
    <property type="protein sequence ID" value="MET7014311.1"/>
    <property type="molecule type" value="Genomic_DNA"/>
</dbReference>